<dbReference type="EMBL" id="UGQA01000001">
    <property type="protein sequence ID" value="STY95214.1"/>
    <property type="molecule type" value="Genomic_DNA"/>
</dbReference>
<accession>A0A378Q467</accession>
<dbReference type="Proteomes" id="UP000255193">
    <property type="component" value="Unassembled WGS sequence"/>
</dbReference>
<organism evidence="1 2">
    <name type="scientific">Faucicola atlantae</name>
    <dbReference type="NCBI Taxonomy" id="34059"/>
    <lineage>
        <taxon>Bacteria</taxon>
        <taxon>Pseudomonadati</taxon>
        <taxon>Pseudomonadota</taxon>
        <taxon>Gammaproteobacteria</taxon>
        <taxon>Moraxellales</taxon>
        <taxon>Moraxellaceae</taxon>
        <taxon>Faucicola</taxon>
    </lineage>
</organism>
<protein>
    <submittedName>
        <fullName evidence="1">Uncharacterized protein</fullName>
    </submittedName>
</protein>
<dbReference type="RefSeq" id="WP_067058627.1">
    <property type="nucleotide sequence ID" value="NZ_MXAO01000050.1"/>
</dbReference>
<evidence type="ECO:0000313" key="1">
    <source>
        <dbReference type="EMBL" id="STY95214.1"/>
    </source>
</evidence>
<sequence length="140" mass="16749">MYYQFEPQFLADKTAEAQANLADNQPNADFVEFAAGVIYQRLKKNIRHYRQYGVYWWALKDVLRRQDYNVGDETDSYIERIYRGIDDAQTIVAADMFYEDMASMVTADNMDWQLSDTEEYRLWDEDMELRLSVTDMIQKY</sequence>
<evidence type="ECO:0000313" key="2">
    <source>
        <dbReference type="Proteomes" id="UP000255193"/>
    </source>
</evidence>
<name>A0A378Q467_9GAMM</name>
<gene>
    <name evidence="1" type="ORF">NCTC11091_01007</name>
</gene>
<proteinExistence type="predicted"/>
<reference evidence="1 2" key="1">
    <citation type="submission" date="2018-06" db="EMBL/GenBank/DDBJ databases">
        <authorList>
            <consortium name="Pathogen Informatics"/>
            <person name="Doyle S."/>
        </authorList>
    </citation>
    <scope>NUCLEOTIDE SEQUENCE [LARGE SCALE GENOMIC DNA]</scope>
    <source>
        <strain evidence="1 2">NCTC11091</strain>
    </source>
</reference>
<dbReference type="AlphaFoldDB" id="A0A378Q467"/>